<reference evidence="2" key="1">
    <citation type="submission" date="2018-02" db="EMBL/GenBank/DDBJ databases">
        <title>Rhizophora mucronata_Transcriptome.</title>
        <authorList>
            <person name="Meera S.P."/>
            <person name="Sreeshan A."/>
            <person name="Augustine A."/>
        </authorList>
    </citation>
    <scope>NUCLEOTIDE SEQUENCE</scope>
    <source>
        <tissue evidence="2">Leaf</tissue>
    </source>
</reference>
<feature type="transmembrane region" description="Helical" evidence="1">
    <location>
        <begin position="20"/>
        <end position="41"/>
    </location>
</feature>
<evidence type="ECO:0000256" key="1">
    <source>
        <dbReference type="SAM" id="Phobius"/>
    </source>
</evidence>
<accession>A0A2P2R4R9</accession>
<keyword evidence="1" id="KW-0812">Transmembrane</keyword>
<organism evidence="2">
    <name type="scientific">Rhizophora mucronata</name>
    <name type="common">Asiatic mangrove</name>
    <dbReference type="NCBI Taxonomy" id="61149"/>
    <lineage>
        <taxon>Eukaryota</taxon>
        <taxon>Viridiplantae</taxon>
        <taxon>Streptophyta</taxon>
        <taxon>Embryophyta</taxon>
        <taxon>Tracheophyta</taxon>
        <taxon>Spermatophyta</taxon>
        <taxon>Magnoliopsida</taxon>
        <taxon>eudicotyledons</taxon>
        <taxon>Gunneridae</taxon>
        <taxon>Pentapetalae</taxon>
        <taxon>rosids</taxon>
        <taxon>fabids</taxon>
        <taxon>Malpighiales</taxon>
        <taxon>Rhizophoraceae</taxon>
        <taxon>Rhizophora</taxon>
    </lineage>
</organism>
<sequence>MLDQSRMKYREFYPLHAQNLIFLLPFYSHAVHLKITTFFFFSKIKMLLCF</sequence>
<protein>
    <submittedName>
        <fullName evidence="2">Uncharacterized protein</fullName>
    </submittedName>
</protein>
<evidence type="ECO:0000313" key="2">
    <source>
        <dbReference type="EMBL" id="MBX74246.1"/>
    </source>
</evidence>
<proteinExistence type="predicted"/>
<name>A0A2P2R4R9_RHIMU</name>
<dbReference type="EMBL" id="GGEC01093762">
    <property type="protein sequence ID" value="MBX74246.1"/>
    <property type="molecule type" value="Transcribed_RNA"/>
</dbReference>
<keyword evidence="1" id="KW-1133">Transmembrane helix</keyword>
<keyword evidence="1" id="KW-0472">Membrane</keyword>
<dbReference type="AlphaFoldDB" id="A0A2P2R4R9"/>